<accession>A0A815N853</accession>
<feature type="non-terminal residue" evidence="2">
    <location>
        <position position="1"/>
    </location>
</feature>
<dbReference type="Proteomes" id="UP000681722">
    <property type="component" value="Unassembled WGS sequence"/>
</dbReference>
<dbReference type="Proteomes" id="UP000677228">
    <property type="component" value="Unassembled WGS sequence"/>
</dbReference>
<organism evidence="2 5">
    <name type="scientific">Didymodactylos carnosus</name>
    <dbReference type="NCBI Taxonomy" id="1234261"/>
    <lineage>
        <taxon>Eukaryota</taxon>
        <taxon>Metazoa</taxon>
        <taxon>Spiralia</taxon>
        <taxon>Gnathifera</taxon>
        <taxon>Rotifera</taxon>
        <taxon>Eurotatoria</taxon>
        <taxon>Bdelloidea</taxon>
        <taxon>Philodinida</taxon>
        <taxon>Philodinidae</taxon>
        <taxon>Didymodactylos</taxon>
    </lineage>
</organism>
<dbReference type="EMBL" id="CAJNOK010018435">
    <property type="protein sequence ID" value="CAF1282360.1"/>
    <property type="molecule type" value="Genomic_DNA"/>
</dbReference>
<dbReference type="EMBL" id="CAJNOQ010018335">
    <property type="protein sequence ID" value="CAF1426073.1"/>
    <property type="molecule type" value="Genomic_DNA"/>
</dbReference>
<protein>
    <submittedName>
        <fullName evidence="2">Uncharacterized protein</fullName>
    </submittedName>
</protein>
<sequence>MYEYRILLFQIKNYNDEMNINLNTDHTLSTLTDLSQQPEVISTDDFHLTFQSIIDRVQINDQAYCSGGRIHPLWASCLEVNHIGKISLPLTDEDAEILIKQCKPLKTNENTLYNGLQGKGILKKALRTFEAGLLADLMVYELK</sequence>
<evidence type="ECO:0000313" key="3">
    <source>
        <dbReference type="EMBL" id="CAF4087166.1"/>
    </source>
</evidence>
<evidence type="ECO:0000313" key="2">
    <source>
        <dbReference type="EMBL" id="CAF1426073.1"/>
    </source>
</evidence>
<gene>
    <name evidence="2" type="ORF">GPM918_LOCUS33846</name>
    <name evidence="1" type="ORF">OVA965_LOCUS27698</name>
    <name evidence="4" type="ORF">SRO942_LOCUS34539</name>
    <name evidence="3" type="ORF">TMI583_LOCUS28445</name>
</gene>
<evidence type="ECO:0000313" key="4">
    <source>
        <dbReference type="EMBL" id="CAF4306658.1"/>
    </source>
</evidence>
<comment type="caution">
    <text evidence="2">The sequence shown here is derived from an EMBL/GenBank/DDBJ whole genome shotgun (WGS) entry which is preliminary data.</text>
</comment>
<dbReference type="EMBL" id="CAJOBC010083767">
    <property type="protein sequence ID" value="CAF4306658.1"/>
    <property type="molecule type" value="Genomic_DNA"/>
</dbReference>
<keyword evidence="5" id="KW-1185">Reference proteome</keyword>
<dbReference type="Proteomes" id="UP000663829">
    <property type="component" value="Unassembled WGS sequence"/>
</dbReference>
<dbReference type="EMBL" id="CAJOBA010039998">
    <property type="protein sequence ID" value="CAF4087166.1"/>
    <property type="molecule type" value="Genomic_DNA"/>
</dbReference>
<proteinExistence type="predicted"/>
<dbReference type="AlphaFoldDB" id="A0A815N853"/>
<dbReference type="Proteomes" id="UP000682733">
    <property type="component" value="Unassembled WGS sequence"/>
</dbReference>
<name>A0A815N853_9BILA</name>
<evidence type="ECO:0000313" key="5">
    <source>
        <dbReference type="Proteomes" id="UP000663829"/>
    </source>
</evidence>
<reference evidence="2" key="1">
    <citation type="submission" date="2021-02" db="EMBL/GenBank/DDBJ databases">
        <authorList>
            <person name="Nowell W R."/>
        </authorList>
    </citation>
    <scope>NUCLEOTIDE SEQUENCE</scope>
</reference>
<evidence type="ECO:0000313" key="1">
    <source>
        <dbReference type="EMBL" id="CAF1282360.1"/>
    </source>
</evidence>